<dbReference type="PANTHER" id="PTHR33990:SF1">
    <property type="entry name" value="PROTEIN YJDN"/>
    <property type="match status" value="1"/>
</dbReference>
<dbReference type="InterPro" id="IPR004360">
    <property type="entry name" value="Glyas_Fos-R_dOase_dom"/>
</dbReference>
<dbReference type="Gene3D" id="3.10.180.10">
    <property type="entry name" value="2,3-Dihydroxybiphenyl 1,2-Dioxygenase, domain 1"/>
    <property type="match status" value="1"/>
</dbReference>
<dbReference type="CDD" id="cd06588">
    <property type="entry name" value="PhnB_like"/>
    <property type="match status" value="1"/>
</dbReference>
<dbReference type="RefSeq" id="WP_176068709.1">
    <property type="nucleotide sequence ID" value="NZ_JABWMJ010000004.1"/>
</dbReference>
<dbReference type="AlphaFoldDB" id="A0A7Y6TWJ4"/>
<accession>A0A7Y6TWJ4</accession>
<evidence type="ECO:0000259" key="1">
    <source>
        <dbReference type="Pfam" id="PF00903"/>
    </source>
</evidence>
<gene>
    <name evidence="2" type="ORF">HQN59_09915</name>
</gene>
<dbReference type="SUPFAM" id="SSF54593">
    <property type="entry name" value="Glyoxalase/Bleomycin resistance protein/Dihydroxybiphenyl dioxygenase"/>
    <property type="match status" value="1"/>
</dbReference>
<dbReference type="Proteomes" id="UP000529637">
    <property type="component" value="Unassembled WGS sequence"/>
</dbReference>
<feature type="domain" description="Glyoxalase/fosfomycin resistance/dioxygenase" evidence="1">
    <location>
        <begin position="14"/>
        <end position="139"/>
    </location>
</feature>
<comment type="caution">
    <text evidence="2">The sequence shown here is derived from an EMBL/GenBank/DDBJ whole genome shotgun (WGS) entry which is preliminary data.</text>
</comment>
<dbReference type="InterPro" id="IPR028973">
    <property type="entry name" value="PhnB-like"/>
</dbReference>
<protein>
    <submittedName>
        <fullName evidence="2">VOC family protein</fullName>
    </submittedName>
</protein>
<dbReference type="PANTHER" id="PTHR33990">
    <property type="entry name" value="PROTEIN YJDN-RELATED"/>
    <property type="match status" value="1"/>
</dbReference>
<dbReference type="Pfam" id="PF00903">
    <property type="entry name" value="Glyoxalase"/>
    <property type="match status" value="1"/>
</dbReference>
<proteinExistence type="predicted"/>
<reference evidence="2 3" key="1">
    <citation type="submission" date="2020-06" db="EMBL/GenBank/DDBJ databases">
        <title>Schlegella sp. ID0723 isolated from air conditioner.</title>
        <authorList>
            <person name="Kim D.Y."/>
            <person name="Kim D.-U."/>
        </authorList>
    </citation>
    <scope>NUCLEOTIDE SEQUENCE [LARGE SCALE GENOMIC DNA]</scope>
    <source>
        <strain evidence="2 3">ID0723</strain>
    </source>
</reference>
<organism evidence="2 3">
    <name type="scientific">Piscinibacter koreensis</name>
    <dbReference type="NCBI Taxonomy" id="2742824"/>
    <lineage>
        <taxon>Bacteria</taxon>
        <taxon>Pseudomonadati</taxon>
        <taxon>Pseudomonadota</taxon>
        <taxon>Betaproteobacteria</taxon>
        <taxon>Burkholderiales</taxon>
        <taxon>Sphaerotilaceae</taxon>
        <taxon>Piscinibacter</taxon>
    </lineage>
</organism>
<keyword evidence="3" id="KW-1185">Reference proteome</keyword>
<evidence type="ECO:0000313" key="3">
    <source>
        <dbReference type="Proteomes" id="UP000529637"/>
    </source>
</evidence>
<dbReference type="EMBL" id="JABWMJ010000004">
    <property type="protein sequence ID" value="NUZ06077.1"/>
    <property type="molecule type" value="Genomic_DNA"/>
</dbReference>
<evidence type="ECO:0000313" key="2">
    <source>
        <dbReference type="EMBL" id="NUZ06077.1"/>
    </source>
</evidence>
<name>A0A7Y6TWJ4_9BURK</name>
<dbReference type="InterPro" id="IPR029068">
    <property type="entry name" value="Glyas_Bleomycin-R_OHBP_Dase"/>
</dbReference>
<sequence>MATTLTPYLSFPGTTREAFTFYEKALGATIQAMLRYADMPASAPSDGCGNVAAQSGDAIMHAALVLPGGAMLFAGDPPHGMPYEGVKGAMLALQFDTVGEAERAFQALAEGGQVTMPMGPTFWARTFGMLTDRHGISWAVGGEPIPFAS</sequence>